<evidence type="ECO:0000259" key="2">
    <source>
        <dbReference type="PROSITE" id="PS51820"/>
    </source>
</evidence>
<accession>A0A431W6U5</accession>
<feature type="chain" id="PRO_5019338009" evidence="1">
    <location>
        <begin position="32"/>
        <end position="1443"/>
    </location>
</feature>
<dbReference type="Proteomes" id="UP000282060">
    <property type="component" value="Unassembled WGS sequence"/>
</dbReference>
<dbReference type="SMART" id="SM00758">
    <property type="entry name" value="PA14"/>
    <property type="match status" value="1"/>
</dbReference>
<organism evidence="3 4">
    <name type="scientific">Shewanella atlantica</name>
    <dbReference type="NCBI Taxonomy" id="271099"/>
    <lineage>
        <taxon>Bacteria</taxon>
        <taxon>Pseudomonadati</taxon>
        <taxon>Pseudomonadota</taxon>
        <taxon>Gammaproteobacteria</taxon>
        <taxon>Alteromonadales</taxon>
        <taxon>Shewanellaceae</taxon>
        <taxon>Shewanella</taxon>
    </lineage>
</organism>
<dbReference type="SUPFAM" id="SSF56988">
    <property type="entry name" value="Anthrax protective antigen"/>
    <property type="match status" value="1"/>
</dbReference>
<dbReference type="OrthoDB" id="9790247at2"/>
<proteinExistence type="predicted"/>
<protein>
    <submittedName>
        <fullName evidence="3">Beta-glucosidase</fullName>
    </submittedName>
</protein>
<feature type="domain" description="PA14" evidence="2">
    <location>
        <begin position="317"/>
        <end position="466"/>
    </location>
</feature>
<dbReference type="PROSITE" id="PS51820">
    <property type="entry name" value="PA14"/>
    <property type="match status" value="1"/>
</dbReference>
<dbReference type="InterPro" id="IPR037524">
    <property type="entry name" value="PA14/GLEYA"/>
</dbReference>
<sequence length="1443" mass="158070">MIVNQKHINIFKLVRSFVLLVLFLLSPTVMADWSDTFIEGVNSYTSRGQVILHSGSKLYNPPSNRKLPSHSVFDYQRSACVHRNGRPKECRAGYYSAELPDDRIPFARCTSSSNQNIGPSNAENYIINVPEGEYASISSNRYYHTLRFSANDNDGIYKIKSLNVQDGTLDLAPGQYWIEDLQISDDVEVKFPSDGTVSFFVKNHYVLDNSLLSYGSELFLIYGYSDIDLATDSYLRGHIVSEGKLIFSDGARVEGAITSDYISIADEGWVDFDNNASRIDVVPDCNIEPVYPSIPAQCPAEQNNVSGITYRTYDARNWQPGVETSPADHDEFNELIATVKNTQEQLGESIVSRVEGYGVSINPHASQGDYYTGIFEGYINAPETGKYTFGIDGDDAIELLIDDQVVVGFYDRHAQCGWPCETGNISLEKGAHKIEMRFHEATGGEGYHLYWQRPSASSLTKVPESAYLTCPFPQFEFGRVELGTNGSASFTFDKSYASAPMIMVMPTIDGVNANNDGPSTLRVSSSSSTGAIITVENPPNNNTTSKAMPEFDYFVMETGYRFLEKGKALQAGKVSTKKYQGKNFSGPEEGYESVTFKHSFGAKPAMLGQTLSRTNNRFITAVIDDVDDSGSGFDIAIEGSEVSGSINSHETLGYVAGLGSGVMLIDGKNKKYEFGYAKNNDRSGDLSQQCKYTNGLQNIYPSLPYTIANKNSREGGDGGWLRRCRTDKFNNTLSFAVDEDQQFDDERRHMIENVGYFAFEAPHEVPATNHYRIQFTSGALSCTAKTITIKSCANDDCSTLSSVTSSVELIKGTDKYSDVTFTGETDTLLWHGEGKSTTIGLGTTSPTGPYRCYIDGNLVDNTACSLYFAEAGFIVNIDNYLANKPQKNIEISAVKKSHASTQCVPAFGSTSTTRDVNFWSEYISPTPAEITSGSPASVNGDNIGTSSLNPTPLSLTFNDEGKAEFELNYPDAGKIAIHAKYTAPAGEDDEGLVMEGSDNTVRYPVGLCIKPETVCTVGNNTCPKFKISGETFNTSIQGMAWETDGDTDYCNNSTTPNYVQEGITLGHTLKQPEHGVLGELGLKTYDHKAKADNLNGVEQSIGEVGVFTLTATPPNGYLGEKINISAAESKPVGRFYPNDFKVYEESMLAACNKGAAPFSYMDEPVSLMMKIRARNLSGVTTQNYYGDFGSGKALLVGENSNAGADYQARIKGLTALSWDKDDKGIQAVNSDISFTRLLGSAIDGPYTAMAIGLQMVDKDGVKIASPDMNAGTTDVCYISDSCDAKQVSTQHYRHGRIMLENAYGPETDSLRMPVTAEYWSGTQWAVNSLDSCTTVTTPALPATGVVYSPALENTQRVTRSNGTGTLVGAKFVQGRFDLLWQSLVAAPNRYRGQSTAPLDVPNWLKWYWNFDGDKQNDLYDPRASAFFGTYRGHDKVIYWHEVN</sequence>
<dbReference type="InterPro" id="IPR046524">
    <property type="entry name" value="DUF6701"/>
</dbReference>
<dbReference type="EMBL" id="RXNV01000006">
    <property type="protein sequence ID" value="RTR31235.1"/>
    <property type="molecule type" value="Genomic_DNA"/>
</dbReference>
<dbReference type="Gene3D" id="3.90.182.10">
    <property type="entry name" value="Toxin - Anthrax Protective Antigen,domain 1"/>
    <property type="match status" value="1"/>
</dbReference>
<gene>
    <name evidence="3" type="ORF">EKG39_14295</name>
</gene>
<name>A0A431W6U5_9GAMM</name>
<comment type="caution">
    <text evidence="3">The sequence shown here is derived from an EMBL/GenBank/DDBJ whole genome shotgun (WGS) entry which is preliminary data.</text>
</comment>
<evidence type="ECO:0000256" key="1">
    <source>
        <dbReference type="SAM" id="SignalP"/>
    </source>
</evidence>
<reference evidence="3 4" key="1">
    <citation type="submission" date="2018-12" db="EMBL/GenBank/DDBJ databases">
        <authorList>
            <person name="Yu L."/>
        </authorList>
    </citation>
    <scope>NUCLEOTIDE SEQUENCE [LARGE SCALE GENOMIC DNA]</scope>
    <source>
        <strain evidence="3 4">HAW-EB5</strain>
    </source>
</reference>
<evidence type="ECO:0000313" key="4">
    <source>
        <dbReference type="Proteomes" id="UP000282060"/>
    </source>
</evidence>
<evidence type="ECO:0000313" key="3">
    <source>
        <dbReference type="EMBL" id="RTR31235.1"/>
    </source>
</evidence>
<keyword evidence="4" id="KW-1185">Reference proteome</keyword>
<keyword evidence="1" id="KW-0732">Signal</keyword>
<feature type="signal peptide" evidence="1">
    <location>
        <begin position="1"/>
        <end position="31"/>
    </location>
</feature>
<dbReference type="Pfam" id="PF20419">
    <property type="entry name" value="DUF6701"/>
    <property type="match status" value="1"/>
</dbReference>
<dbReference type="Pfam" id="PF07691">
    <property type="entry name" value="PA14"/>
    <property type="match status" value="1"/>
</dbReference>
<dbReference type="InterPro" id="IPR011658">
    <property type="entry name" value="PA14_dom"/>
</dbReference>
<dbReference type="RefSeq" id="WP_126506433.1">
    <property type="nucleotide sequence ID" value="NZ_RXNV01000006.1"/>
</dbReference>